<proteinExistence type="predicted"/>
<dbReference type="RefSeq" id="WP_234925911.1">
    <property type="nucleotide sequence ID" value="NZ_JAGGJX010000001.1"/>
</dbReference>
<reference evidence="1 2" key="1">
    <citation type="submission" date="2021-03" db="EMBL/GenBank/DDBJ databases">
        <title>Genomic Encyclopedia of Type Strains, Phase IV (KMG-IV): sequencing the most valuable type-strain genomes for metagenomic binning, comparative biology and taxonomic classification.</title>
        <authorList>
            <person name="Goeker M."/>
        </authorList>
    </citation>
    <scope>NUCLEOTIDE SEQUENCE [LARGE SCALE GENOMIC DNA]</scope>
    <source>
        <strain evidence="1 2">DSM 1289</strain>
    </source>
</reference>
<dbReference type="SUPFAM" id="SSF69318">
    <property type="entry name" value="Integrin alpha N-terminal domain"/>
    <property type="match status" value="1"/>
</dbReference>
<evidence type="ECO:0000313" key="2">
    <source>
        <dbReference type="Proteomes" id="UP000767291"/>
    </source>
</evidence>
<evidence type="ECO:0000313" key="1">
    <source>
        <dbReference type="EMBL" id="MBP1853759.1"/>
    </source>
</evidence>
<name>A0ABS4E768_9FIRM</name>
<accession>A0ABS4E768</accession>
<dbReference type="InterPro" id="IPR028994">
    <property type="entry name" value="Integrin_alpha_N"/>
</dbReference>
<dbReference type="EMBL" id="JAGGJX010000001">
    <property type="protein sequence ID" value="MBP1853759.1"/>
    <property type="molecule type" value="Genomic_DNA"/>
</dbReference>
<dbReference type="NCBIfam" id="NF040734">
    <property type="entry name" value="CC-COOH_SaoC"/>
    <property type="match status" value="1"/>
</dbReference>
<protein>
    <submittedName>
        <fullName evidence="1">Uncharacterized protein</fullName>
    </submittedName>
</protein>
<dbReference type="Proteomes" id="UP000767291">
    <property type="component" value="Unassembled WGS sequence"/>
</dbReference>
<comment type="caution">
    <text evidence="1">The sequence shown here is derived from an EMBL/GenBank/DDBJ whole genome shotgun (WGS) entry which is preliminary data.</text>
</comment>
<gene>
    <name evidence="1" type="ORF">J2Z43_000149</name>
</gene>
<sequence length="158" mass="18036">MSIKKMRKKIIITVVVLVFLILGSKLLDENLKENDGLPDVSKQTLNYFKKNCKYKEIITYAEEDLNGDDKKDLVVIYKNKENHNRLVVVATKGNEYYVTEPVTAPVDDQVITFKDIDSKGVMEIMVSGSKNKKIGYAIYRLEGNKLEDLFGENMESCC</sequence>
<organism evidence="1 2">
    <name type="scientific">Metaclostridioides mangenotii</name>
    <dbReference type="NCBI Taxonomy" id="1540"/>
    <lineage>
        <taxon>Bacteria</taxon>
        <taxon>Bacillati</taxon>
        <taxon>Bacillota</taxon>
        <taxon>Clostridia</taxon>
        <taxon>Peptostreptococcales</taxon>
        <taxon>Peptostreptococcaceae</taxon>
        <taxon>Metaclostridioides</taxon>
    </lineage>
</organism>
<keyword evidence="2" id="KW-1185">Reference proteome</keyword>